<name>A0A8T0KY83_PHAAN</name>
<dbReference type="GO" id="GO:0015074">
    <property type="term" value="P:DNA integration"/>
    <property type="evidence" value="ECO:0007669"/>
    <property type="project" value="InterPro"/>
</dbReference>
<dbReference type="InterPro" id="IPR041373">
    <property type="entry name" value="RT_RNaseH"/>
</dbReference>
<dbReference type="PANTHER" id="PTHR37984:SF5">
    <property type="entry name" value="PROTEIN NYNRIN-LIKE"/>
    <property type="match status" value="1"/>
</dbReference>
<dbReference type="Pfam" id="PF03732">
    <property type="entry name" value="Retrotrans_gag"/>
    <property type="match status" value="1"/>
</dbReference>
<dbReference type="GO" id="GO:0016787">
    <property type="term" value="F:hydrolase activity"/>
    <property type="evidence" value="ECO:0007669"/>
    <property type="project" value="UniProtKB-KW"/>
</dbReference>
<feature type="domain" description="Reverse transcriptase" evidence="11">
    <location>
        <begin position="475"/>
        <end position="669"/>
    </location>
</feature>
<keyword evidence="7" id="KW-0695">RNA-directed DNA polymerase</keyword>
<dbReference type="Pfam" id="PF24626">
    <property type="entry name" value="SH3_Tf2-1"/>
    <property type="match status" value="1"/>
</dbReference>
<evidence type="ECO:0000256" key="4">
    <source>
        <dbReference type="ARBA" id="ARBA00022722"/>
    </source>
</evidence>
<evidence type="ECO:0000259" key="12">
    <source>
        <dbReference type="PROSITE" id="PS50994"/>
    </source>
</evidence>
<dbReference type="Gene3D" id="2.40.70.10">
    <property type="entry name" value="Acid Proteases"/>
    <property type="match status" value="1"/>
</dbReference>
<dbReference type="GO" id="GO:0003964">
    <property type="term" value="F:RNA-directed DNA polymerase activity"/>
    <property type="evidence" value="ECO:0007669"/>
    <property type="project" value="UniProtKB-KW"/>
</dbReference>
<dbReference type="Pfam" id="PF17917">
    <property type="entry name" value="RT_RNaseH"/>
    <property type="match status" value="1"/>
</dbReference>
<dbReference type="Gene3D" id="3.30.70.270">
    <property type="match status" value="3"/>
</dbReference>
<dbReference type="InterPro" id="IPR005162">
    <property type="entry name" value="Retrotrans_gag_dom"/>
</dbReference>
<dbReference type="InterPro" id="IPR000477">
    <property type="entry name" value="RT_dom"/>
</dbReference>
<dbReference type="CDD" id="cd00303">
    <property type="entry name" value="retropepsin_like"/>
    <property type="match status" value="1"/>
</dbReference>
<dbReference type="InterPro" id="IPR001584">
    <property type="entry name" value="Integrase_cat-core"/>
</dbReference>
<keyword evidence="4" id="KW-0540">Nuclease</keyword>
<comment type="caution">
    <text evidence="13">The sequence shown here is derived from an EMBL/GenBank/DDBJ whole genome shotgun (WGS) entry which is preliminary data.</text>
</comment>
<dbReference type="Proteomes" id="UP000743370">
    <property type="component" value="Unassembled WGS sequence"/>
</dbReference>
<gene>
    <name evidence="13" type="ORF">HKW66_Vig0239320</name>
</gene>
<dbReference type="GO" id="GO:0003676">
    <property type="term" value="F:nucleic acid binding"/>
    <property type="evidence" value="ECO:0007669"/>
    <property type="project" value="InterPro"/>
</dbReference>
<evidence type="ECO:0000256" key="8">
    <source>
        <dbReference type="PROSITE-ProRule" id="PRU00047"/>
    </source>
</evidence>
<dbReference type="InterPro" id="IPR021109">
    <property type="entry name" value="Peptidase_aspartic_dom_sf"/>
</dbReference>
<dbReference type="PROSITE" id="PS50878">
    <property type="entry name" value="RT_POL"/>
    <property type="match status" value="1"/>
</dbReference>
<evidence type="ECO:0000256" key="1">
    <source>
        <dbReference type="ARBA" id="ARBA00012493"/>
    </source>
</evidence>
<dbReference type="InterPro" id="IPR036875">
    <property type="entry name" value="Znf_CCHC_sf"/>
</dbReference>
<evidence type="ECO:0000259" key="11">
    <source>
        <dbReference type="PROSITE" id="PS50878"/>
    </source>
</evidence>
<protein>
    <recommendedName>
        <fullName evidence="1">RNA-directed DNA polymerase</fullName>
        <ecNumber evidence="1">2.7.7.49</ecNumber>
    </recommendedName>
</protein>
<evidence type="ECO:0000313" key="14">
    <source>
        <dbReference type="Proteomes" id="UP000743370"/>
    </source>
</evidence>
<dbReference type="GO" id="GO:0004519">
    <property type="term" value="F:endonuclease activity"/>
    <property type="evidence" value="ECO:0007669"/>
    <property type="project" value="UniProtKB-KW"/>
</dbReference>
<keyword evidence="2" id="KW-0808">Transferase</keyword>
<dbReference type="CDD" id="cd09274">
    <property type="entry name" value="RNase_HI_RT_Ty3"/>
    <property type="match status" value="1"/>
</dbReference>
<evidence type="ECO:0000256" key="5">
    <source>
        <dbReference type="ARBA" id="ARBA00022759"/>
    </source>
</evidence>
<dbReference type="InterPro" id="IPR043128">
    <property type="entry name" value="Rev_trsase/Diguanyl_cyclase"/>
</dbReference>
<dbReference type="Gene3D" id="3.10.10.10">
    <property type="entry name" value="HIV Type 1 Reverse Transcriptase, subunit A, domain 1"/>
    <property type="match status" value="1"/>
</dbReference>
<evidence type="ECO:0000256" key="7">
    <source>
        <dbReference type="ARBA" id="ARBA00022918"/>
    </source>
</evidence>
<dbReference type="InterPro" id="IPR012337">
    <property type="entry name" value="RNaseH-like_sf"/>
</dbReference>
<accession>A0A8T0KY83</accession>
<evidence type="ECO:0000313" key="13">
    <source>
        <dbReference type="EMBL" id="KAG2402735.1"/>
    </source>
</evidence>
<dbReference type="SUPFAM" id="SSF53098">
    <property type="entry name" value="Ribonuclease H-like"/>
    <property type="match status" value="1"/>
</dbReference>
<dbReference type="EMBL" id="JABFOF010000003">
    <property type="protein sequence ID" value="KAG2402735.1"/>
    <property type="molecule type" value="Genomic_DNA"/>
</dbReference>
<keyword evidence="5" id="KW-0255">Endonuclease</keyword>
<dbReference type="InterPro" id="IPR036397">
    <property type="entry name" value="RNaseH_sf"/>
</dbReference>
<keyword evidence="6" id="KW-0378">Hydrolase</keyword>
<feature type="domain" description="Integrase catalytic" evidence="12">
    <location>
        <begin position="972"/>
        <end position="1135"/>
    </location>
</feature>
<proteinExistence type="predicted"/>
<evidence type="ECO:0000259" key="10">
    <source>
        <dbReference type="PROSITE" id="PS50158"/>
    </source>
</evidence>
<dbReference type="SUPFAM" id="SSF50630">
    <property type="entry name" value="Acid proteases"/>
    <property type="match status" value="1"/>
</dbReference>
<keyword evidence="8" id="KW-0863">Zinc-finger</keyword>
<sequence length="1330" mass="152348">MSRNQRTPANAAEDIAQALEQMVQVLQRQQANQAPRNHVGMNDFLRHNPTKFNGNASPDAADDWICNNEKIFEVIDCSEEQKLIFAVFMLTGEAEYWWRGMRQLMNARGEAITWENFRIRFLEKYFPDNAKFEREAEFLTLQQGGRTVPAYVQRFEYLSRFYTQTMSEEWKCRKFERGLRPSLMKAIIHLKIRQFPEMVEQAKLAEQIEGNSSRVMKPQHNKFGGGKQVKKPYQRPQPTIQGAVRCFECGGPHYRSDCPKLSGKRVNGKVCFSCNKPGHFSYDCPEKKKKENGPQQSSSSGGKPKAVGRVFAITGEEAAKPGNLILDTCLLFGKCVRVLFDSGATHSFVSSACSEELSLPVSDLGCILVVSTPTSGQISTSSVCVGCPIVVAGRKFKVNLISLPLKGLDVILGMDWLSINHILIDCGQQKLVFPDVGGLELVSTTKVLKDFKDGVVCFVIIAQEQKKDSERQATGISVVEDFADVFPDEILDLPPRREVEFSIDLIPGAGPISVAPYRMAPAELSELKKQIEELLERRIDDLLDQLQGAGIFSKIDLRSGYHQILVKPEDVQKTAFRSRYGHYEYVVMPFGVTNAPAIFMDYMNRIFRSCLDKFVVVFIDDILVYSKSREEHEGHLRLVLEILREHQLYGKLSKCEFWLDKIQFLGHVISSQGIAVDPSKVEAVLKWERPKTVSEVRSFVGLAGYYRKFVEGFSKIVSPLTRLTRKDQPFSWTDKCEESFEEMKKRLTSAPVLAIPNSSKNFEVFCDASYQGLGCVLMQEKRPVAYASRQLKVHERNYPTHDIELAAVVFALKSWRHYLYGARFQVFSDHKSLKYLFDQKELNMRQRRWTRKRIQISSLMVKELELIEKFRDMNLGWQLNKDHIWCGHLTITNDFLEEIKEEQNEDSSLQSTKELLGSEQGKDFSVGTDGILRFRNRICIPAKTELKKMILEGLVCQKAKIEHQKPGGLLQQLDIPQWKWDSISMDFVTHLPRLAKGHDSIWVIVDRLTKCAHFLPINQKSSLDKLAELYIREVIRLHGVPSSIISDRDPRFTSRFWKKLQEVLGTQLKMSSAYHPQTDGQSERTIQSLEDLLRACVLDHLGNWSDILPLVEFTYNNSFHSSIGMAPYEALYGRRCRTPLCWYQDGEAVTLGPELLQQTTEKVKLIQERMRATQSRQKSYADKRRRPLEFEVGDHIFLRVSQMTGVGRAIRSKKLSPKFLGPFQIIKRIGPVAYEIALPPQLANLHNVFHVSQLRKYVSSPDHVLEVDDVQVREDLSVDKNPVRILDFQSKHLRGKSISTVKVLWDEKSQEITWELEEDMRKAYPYLFSS</sequence>
<dbReference type="Gene3D" id="3.30.420.10">
    <property type="entry name" value="Ribonuclease H-like superfamily/Ribonuclease H"/>
    <property type="match status" value="1"/>
</dbReference>
<dbReference type="EC" id="2.7.7.49" evidence="1"/>
<feature type="domain" description="CCHC-type" evidence="10">
    <location>
        <begin position="271"/>
        <end position="286"/>
    </location>
</feature>
<dbReference type="Gene3D" id="4.10.60.10">
    <property type="entry name" value="Zinc finger, CCHC-type"/>
    <property type="match status" value="1"/>
</dbReference>
<dbReference type="PANTHER" id="PTHR37984">
    <property type="entry name" value="PROTEIN CBG26694"/>
    <property type="match status" value="1"/>
</dbReference>
<evidence type="ECO:0000256" key="6">
    <source>
        <dbReference type="ARBA" id="ARBA00022801"/>
    </source>
</evidence>
<evidence type="ECO:0000256" key="9">
    <source>
        <dbReference type="SAM" id="MobiDB-lite"/>
    </source>
</evidence>
<dbReference type="Pfam" id="PF00098">
    <property type="entry name" value="zf-CCHC"/>
    <property type="match status" value="1"/>
</dbReference>
<dbReference type="InterPro" id="IPR001878">
    <property type="entry name" value="Znf_CCHC"/>
</dbReference>
<evidence type="ECO:0000256" key="3">
    <source>
        <dbReference type="ARBA" id="ARBA00022695"/>
    </source>
</evidence>
<dbReference type="PROSITE" id="PS50158">
    <property type="entry name" value="ZF_CCHC"/>
    <property type="match status" value="1"/>
</dbReference>
<dbReference type="InterPro" id="IPR056924">
    <property type="entry name" value="SH3_Tf2-1"/>
</dbReference>
<evidence type="ECO:0000256" key="2">
    <source>
        <dbReference type="ARBA" id="ARBA00022679"/>
    </source>
</evidence>
<keyword evidence="3" id="KW-0548">Nucleotidyltransferase</keyword>
<feature type="region of interest" description="Disordered" evidence="9">
    <location>
        <begin position="285"/>
        <end position="305"/>
    </location>
</feature>
<dbReference type="Pfam" id="PF00078">
    <property type="entry name" value="RVT_1"/>
    <property type="match status" value="1"/>
</dbReference>
<dbReference type="FunFam" id="3.30.70.270:FF:000020">
    <property type="entry name" value="Transposon Tf2-6 polyprotein-like Protein"/>
    <property type="match status" value="1"/>
</dbReference>
<reference evidence="13 14" key="1">
    <citation type="submission" date="2020-05" db="EMBL/GenBank/DDBJ databases">
        <title>Vigna angularis (adzuki bean) Var. LongXiaoDou No. 4 denovo assembly.</title>
        <authorList>
            <person name="Xiang H."/>
        </authorList>
    </citation>
    <scope>NUCLEOTIDE SEQUENCE [LARGE SCALE GENOMIC DNA]</scope>
    <source>
        <tissue evidence="13">Leaf</tissue>
    </source>
</reference>
<dbReference type="InterPro" id="IPR050951">
    <property type="entry name" value="Retrovirus_Pol_polyprotein"/>
</dbReference>
<feature type="compositionally biased region" description="Low complexity" evidence="9">
    <location>
        <begin position="293"/>
        <end position="305"/>
    </location>
</feature>
<keyword evidence="8" id="KW-0862">Zinc</keyword>
<dbReference type="SMART" id="SM00343">
    <property type="entry name" value="ZnF_C2HC"/>
    <property type="match status" value="2"/>
</dbReference>
<dbReference type="InterPro" id="IPR043502">
    <property type="entry name" value="DNA/RNA_pol_sf"/>
</dbReference>
<dbReference type="SUPFAM" id="SSF56672">
    <property type="entry name" value="DNA/RNA polymerases"/>
    <property type="match status" value="1"/>
</dbReference>
<dbReference type="SUPFAM" id="SSF57756">
    <property type="entry name" value="Retrovirus zinc finger-like domains"/>
    <property type="match status" value="1"/>
</dbReference>
<organism evidence="13 14">
    <name type="scientific">Phaseolus angularis</name>
    <name type="common">Azuki bean</name>
    <name type="synonym">Vigna angularis</name>
    <dbReference type="NCBI Taxonomy" id="3914"/>
    <lineage>
        <taxon>Eukaryota</taxon>
        <taxon>Viridiplantae</taxon>
        <taxon>Streptophyta</taxon>
        <taxon>Embryophyta</taxon>
        <taxon>Tracheophyta</taxon>
        <taxon>Spermatophyta</taxon>
        <taxon>Magnoliopsida</taxon>
        <taxon>eudicotyledons</taxon>
        <taxon>Gunneridae</taxon>
        <taxon>Pentapetalae</taxon>
        <taxon>rosids</taxon>
        <taxon>fabids</taxon>
        <taxon>Fabales</taxon>
        <taxon>Fabaceae</taxon>
        <taxon>Papilionoideae</taxon>
        <taxon>50 kb inversion clade</taxon>
        <taxon>NPAAA clade</taxon>
        <taxon>indigoferoid/millettioid clade</taxon>
        <taxon>Phaseoleae</taxon>
        <taxon>Vigna</taxon>
    </lineage>
</organism>
<dbReference type="PROSITE" id="PS50994">
    <property type="entry name" value="INTEGRASE"/>
    <property type="match status" value="1"/>
</dbReference>
<feature type="region of interest" description="Disordered" evidence="9">
    <location>
        <begin position="215"/>
        <end position="234"/>
    </location>
</feature>
<keyword evidence="8" id="KW-0479">Metal-binding</keyword>
<dbReference type="CDD" id="cd01647">
    <property type="entry name" value="RT_LTR"/>
    <property type="match status" value="1"/>
</dbReference>
<dbReference type="Pfam" id="PF08284">
    <property type="entry name" value="RVP_2"/>
    <property type="match status" value="1"/>
</dbReference>
<dbReference type="GO" id="GO:0008270">
    <property type="term" value="F:zinc ion binding"/>
    <property type="evidence" value="ECO:0007669"/>
    <property type="project" value="UniProtKB-KW"/>
</dbReference>